<evidence type="ECO:0000256" key="13">
    <source>
        <dbReference type="HAMAP-Rule" id="MF_00394"/>
    </source>
</evidence>
<keyword evidence="2 13" id="KW-0444">Lipid biosynthesis</keyword>
<evidence type="ECO:0000256" key="4">
    <source>
        <dbReference type="ARBA" id="ARBA00023002"/>
    </source>
</evidence>
<feature type="binding site" evidence="13">
    <location>
        <position position="112"/>
    </location>
    <ligand>
        <name>sn-glycerol 3-phosphate</name>
        <dbReference type="ChEBI" id="CHEBI:57597"/>
    </ligand>
</feature>
<feature type="binding site" evidence="13">
    <location>
        <position position="56"/>
    </location>
    <ligand>
        <name>NADPH</name>
        <dbReference type="ChEBI" id="CHEBI:57783"/>
    </ligand>
</feature>
<feature type="domain" description="Glycerol-3-phosphate dehydrogenase NAD-dependent C-terminal" evidence="19">
    <location>
        <begin position="187"/>
        <end position="327"/>
    </location>
</feature>
<gene>
    <name evidence="13 20" type="primary">gpsA</name>
    <name evidence="20" type="ORF">MM817_02643</name>
</gene>
<feature type="binding site" evidence="16">
    <location>
        <position position="147"/>
    </location>
    <ligand>
        <name>NAD(+)</name>
        <dbReference type="ChEBI" id="CHEBI:57540"/>
    </ligand>
</feature>
<feature type="active site" description="Proton acceptor" evidence="13 14">
    <location>
        <position position="198"/>
    </location>
</feature>
<dbReference type="RefSeq" id="WP_241715947.1">
    <property type="nucleotide sequence ID" value="NZ_JALBUF010000012.1"/>
</dbReference>
<evidence type="ECO:0000256" key="9">
    <source>
        <dbReference type="ARBA" id="ARBA00052716"/>
    </source>
</evidence>
<keyword evidence="5 13" id="KW-0520">NAD</keyword>
<dbReference type="GO" id="GO:0047952">
    <property type="term" value="F:glycerol-3-phosphate dehydrogenase [NAD(P)+] activity"/>
    <property type="evidence" value="ECO:0007669"/>
    <property type="project" value="UniProtKB-UniRule"/>
</dbReference>
<dbReference type="FunFam" id="1.10.1040.10:FF:000001">
    <property type="entry name" value="Glycerol-3-phosphate dehydrogenase [NAD(P)+]"/>
    <property type="match status" value="1"/>
</dbReference>
<comment type="similarity">
    <text evidence="1 13 17">Belongs to the NAD-dependent glycerol-3-phosphate dehydrogenase family.</text>
</comment>
<feature type="binding site" evidence="15">
    <location>
        <position position="112"/>
    </location>
    <ligand>
        <name>substrate</name>
    </ligand>
</feature>
<feature type="binding site" evidence="13">
    <location>
        <position position="19"/>
    </location>
    <ligand>
        <name>NADPH</name>
        <dbReference type="ChEBI" id="CHEBI:57783"/>
    </ligand>
</feature>
<evidence type="ECO:0000256" key="16">
    <source>
        <dbReference type="PIRSR" id="PIRSR000114-3"/>
    </source>
</evidence>
<feature type="binding site" evidence="16">
    <location>
        <begin position="15"/>
        <end position="20"/>
    </location>
    <ligand>
        <name>NAD(+)</name>
        <dbReference type="ChEBI" id="CHEBI:57540"/>
    </ligand>
</feature>
<comment type="pathway">
    <text evidence="13">Membrane lipid metabolism; glycerophospholipid metabolism.</text>
</comment>
<protein>
    <recommendedName>
        <fullName evidence="11 13">Glycerol-3-phosphate dehydrogenase [NAD(P)+]</fullName>
        <ecNumber evidence="10 13">1.1.1.94</ecNumber>
    </recommendedName>
    <alternativeName>
        <fullName evidence="13">NAD(P)(+)-dependent glycerol-3-phosphate dehydrogenase</fullName>
    </alternativeName>
    <alternativeName>
        <fullName evidence="12 13">NAD(P)H-dependent dihydroxyacetone-phosphate reductase</fullName>
    </alternativeName>
</protein>
<dbReference type="PANTHER" id="PTHR11728">
    <property type="entry name" value="GLYCEROL-3-PHOSPHATE DEHYDROGENASE"/>
    <property type="match status" value="1"/>
</dbReference>
<dbReference type="PRINTS" id="PR00077">
    <property type="entry name" value="GPDHDRGNASE"/>
</dbReference>
<dbReference type="PANTHER" id="PTHR11728:SF1">
    <property type="entry name" value="GLYCEROL-3-PHOSPHATE DEHYDROGENASE [NAD(+)] 2, CHLOROPLASTIC"/>
    <property type="match status" value="1"/>
</dbReference>
<dbReference type="InterPro" id="IPR013328">
    <property type="entry name" value="6PGD_dom2"/>
</dbReference>
<evidence type="ECO:0000256" key="12">
    <source>
        <dbReference type="ARBA" id="ARBA00080511"/>
    </source>
</evidence>
<feature type="binding site" evidence="13">
    <location>
        <position position="261"/>
    </location>
    <ligand>
        <name>sn-glycerol 3-phosphate</name>
        <dbReference type="ChEBI" id="CHEBI:57597"/>
    </ligand>
</feature>
<evidence type="ECO:0000256" key="3">
    <source>
        <dbReference type="ARBA" id="ARBA00022857"/>
    </source>
</evidence>
<dbReference type="AlphaFoldDB" id="A0A9X1VDW6"/>
<organism evidence="20 21">
    <name type="scientific">Sulfoacidibacillus ferrooxidans</name>
    <dbReference type="NCBI Taxonomy" id="2005001"/>
    <lineage>
        <taxon>Bacteria</taxon>
        <taxon>Bacillati</taxon>
        <taxon>Bacillota</taxon>
        <taxon>Bacilli</taxon>
        <taxon>Bacillales</taxon>
        <taxon>Alicyclobacillaceae</taxon>
        <taxon>Sulfoacidibacillus</taxon>
    </lineage>
</organism>
<dbReference type="GO" id="GO:0005975">
    <property type="term" value="P:carbohydrate metabolic process"/>
    <property type="evidence" value="ECO:0007669"/>
    <property type="project" value="InterPro"/>
</dbReference>
<dbReference type="NCBIfam" id="NF000940">
    <property type="entry name" value="PRK00094.1-2"/>
    <property type="match status" value="1"/>
</dbReference>
<feature type="binding site" evidence="13">
    <location>
        <position position="198"/>
    </location>
    <ligand>
        <name>sn-glycerol 3-phosphate</name>
        <dbReference type="ChEBI" id="CHEBI:57597"/>
    </ligand>
</feature>
<reference evidence="20" key="1">
    <citation type="submission" date="2022-03" db="EMBL/GenBank/DDBJ databases">
        <title>Draft Genome Sequence of Firmicute Strain S0AB, a Heterotrophic Iron/Sulfur-Oxidizing Extreme Acidophile.</title>
        <authorList>
            <person name="Vergara E."/>
            <person name="Pakostova E."/>
            <person name="Johnson D.B."/>
            <person name="Holmes D.S."/>
        </authorList>
    </citation>
    <scope>NUCLEOTIDE SEQUENCE</scope>
    <source>
        <strain evidence="20">S0AB</strain>
    </source>
</reference>
<feature type="binding site" evidence="13">
    <location>
        <position position="286"/>
    </location>
    <ligand>
        <name>NADPH</name>
        <dbReference type="ChEBI" id="CHEBI:57783"/>
    </ligand>
</feature>
<keyword evidence="4 13" id="KW-0560">Oxidoreductase</keyword>
<dbReference type="NCBIfam" id="NF000942">
    <property type="entry name" value="PRK00094.1-4"/>
    <property type="match status" value="1"/>
</dbReference>
<dbReference type="InterPro" id="IPR006109">
    <property type="entry name" value="G3P_DH_NAD-dep_C"/>
</dbReference>
<dbReference type="InterPro" id="IPR008927">
    <property type="entry name" value="6-PGluconate_DH-like_C_sf"/>
</dbReference>
<feature type="binding site" evidence="13">
    <location>
        <position position="18"/>
    </location>
    <ligand>
        <name>NADPH</name>
        <dbReference type="ChEBI" id="CHEBI:57783"/>
    </ligand>
</feature>
<feature type="binding site" evidence="13">
    <location>
        <position position="288"/>
    </location>
    <ligand>
        <name>NADPH</name>
        <dbReference type="ChEBI" id="CHEBI:57783"/>
    </ligand>
</feature>
<dbReference type="Gene3D" id="3.40.50.720">
    <property type="entry name" value="NAD(P)-binding Rossmann-like Domain"/>
    <property type="match status" value="1"/>
</dbReference>
<feature type="binding site" evidence="13">
    <location>
        <position position="251"/>
    </location>
    <ligand>
        <name>sn-glycerol 3-phosphate</name>
        <dbReference type="ChEBI" id="CHEBI:57597"/>
    </ligand>
</feature>
<dbReference type="SUPFAM" id="SSF48179">
    <property type="entry name" value="6-phosphogluconate dehydrogenase C-terminal domain-like"/>
    <property type="match status" value="1"/>
</dbReference>
<keyword evidence="13" id="KW-0963">Cytoplasm</keyword>
<dbReference type="PROSITE" id="PS00957">
    <property type="entry name" value="NAD_G3PDH"/>
    <property type="match status" value="1"/>
</dbReference>
<feature type="binding site" evidence="16">
    <location>
        <position position="262"/>
    </location>
    <ligand>
        <name>NAD(+)</name>
        <dbReference type="ChEBI" id="CHEBI:57540"/>
    </ligand>
</feature>
<evidence type="ECO:0000256" key="15">
    <source>
        <dbReference type="PIRSR" id="PIRSR000114-2"/>
    </source>
</evidence>
<dbReference type="GO" id="GO:0005829">
    <property type="term" value="C:cytosol"/>
    <property type="evidence" value="ECO:0007669"/>
    <property type="project" value="TreeGrafter"/>
</dbReference>
<dbReference type="GO" id="GO:0008654">
    <property type="term" value="P:phospholipid biosynthetic process"/>
    <property type="evidence" value="ECO:0007669"/>
    <property type="project" value="UniProtKB-KW"/>
</dbReference>
<evidence type="ECO:0000256" key="11">
    <source>
        <dbReference type="ARBA" id="ARBA00069372"/>
    </source>
</evidence>
<evidence type="ECO:0000313" key="20">
    <source>
        <dbReference type="EMBL" id="MCI0184348.1"/>
    </source>
</evidence>
<dbReference type="InterPro" id="IPR011128">
    <property type="entry name" value="G3P_DH_NAD-dep_N"/>
</dbReference>
<dbReference type="Pfam" id="PF01210">
    <property type="entry name" value="NAD_Gly3P_dh_N"/>
    <property type="match status" value="1"/>
</dbReference>
<comment type="catalytic activity">
    <reaction evidence="9">
        <text>sn-glycerol 3-phosphate + NADP(+) = dihydroxyacetone phosphate + NADPH + H(+)</text>
        <dbReference type="Rhea" id="RHEA:11096"/>
        <dbReference type="ChEBI" id="CHEBI:15378"/>
        <dbReference type="ChEBI" id="CHEBI:57597"/>
        <dbReference type="ChEBI" id="CHEBI:57642"/>
        <dbReference type="ChEBI" id="CHEBI:57783"/>
        <dbReference type="ChEBI" id="CHEBI:58349"/>
        <dbReference type="EC" id="1.1.1.94"/>
    </reaction>
    <physiologicalReaction direction="right-to-left" evidence="9">
        <dbReference type="Rhea" id="RHEA:11098"/>
    </physiologicalReaction>
</comment>
<feature type="binding site" evidence="15">
    <location>
        <begin position="262"/>
        <end position="263"/>
    </location>
    <ligand>
        <name>substrate</name>
    </ligand>
</feature>
<keyword evidence="6 13" id="KW-0443">Lipid metabolism</keyword>
<dbReference type="GO" id="GO:0046167">
    <property type="term" value="P:glycerol-3-phosphate biosynthetic process"/>
    <property type="evidence" value="ECO:0007669"/>
    <property type="project" value="UniProtKB-UniRule"/>
</dbReference>
<dbReference type="EMBL" id="JALBUF010000012">
    <property type="protein sequence ID" value="MCI0184348.1"/>
    <property type="molecule type" value="Genomic_DNA"/>
</dbReference>
<feature type="binding site" evidence="13">
    <location>
        <position position="145"/>
    </location>
    <ligand>
        <name>sn-glycerol 3-phosphate</name>
        <dbReference type="ChEBI" id="CHEBI:57597"/>
    </ligand>
</feature>
<feature type="binding site" evidence="13">
    <location>
        <position position="262"/>
    </location>
    <ligand>
        <name>NADPH</name>
        <dbReference type="ChEBI" id="CHEBI:57783"/>
    </ligand>
</feature>
<proteinExistence type="inferred from homology"/>
<dbReference type="Pfam" id="PF07479">
    <property type="entry name" value="NAD_Gly3P_dh_C"/>
    <property type="match status" value="1"/>
</dbReference>
<name>A0A9X1VDW6_9BACL</name>
<evidence type="ECO:0000256" key="7">
    <source>
        <dbReference type="ARBA" id="ARBA00023209"/>
    </source>
</evidence>
<comment type="function">
    <text evidence="13">Catalyzes the reduction of the glycolytic intermediate dihydroxyacetone phosphate (DHAP) to sn-glycerol 3-phosphate (G3P), the key precursor for phospholipid synthesis.</text>
</comment>
<feature type="binding site" evidence="13">
    <location>
        <position position="143"/>
    </location>
    <ligand>
        <name>sn-glycerol 3-phosphate</name>
        <dbReference type="ChEBI" id="CHEBI:57597"/>
    </ligand>
</feature>
<feature type="binding site" evidence="13">
    <location>
        <position position="147"/>
    </location>
    <ligand>
        <name>NADPH</name>
        <dbReference type="ChEBI" id="CHEBI:57783"/>
    </ligand>
</feature>
<evidence type="ECO:0000313" key="21">
    <source>
        <dbReference type="Proteomes" id="UP001139263"/>
    </source>
</evidence>
<evidence type="ECO:0000256" key="6">
    <source>
        <dbReference type="ARBA" id="ARBA00023098"/>
    </source>
</evidence>
<keyword evidence="21" id="KW-1185">Reference proteome</keyword>
<evidence type="ECO:0000256" key="8">
    <source>
        <dbReference type="ARBA" id="ARBA00023264"/>
    </source>
</evidence>
<comment type="caution">
    <text evidence="13">Lacks conserved residue(s) required for the propagation of feature annotation.</text>
</comment>
<evidence type="ECO:0000256" key="17">
    <source>
        <dbReference type="RuleBase" id="RU000437"/>
    </source>
</evidence>
<dbReference type="InterPro" id="IPR036291">
    <property type="entry name" value="NAD(P)-bd_dom_sf"/>
</dbReference>
<keyword evidence="7 13" id="KW-0594">Phospholipid biosynthesis</keyword>
<evidence type="ECO:0000256" key="14">
    <source>
        <dbReference type="PIRSR" id="PIRSR000114-1"/>
    </source>
</evidence>
<dbReference type="PIRSF" id="PIRSF000114">
    <property type="entry name" value="Glycerol-3-P_dh"/>
    <property type="match status" value="1"/>
</dbReference>
<dbReference type="InterPro" id="IPR006168">
    <property type="entry name" value="G3P_DH_NAD-dep"/>
</dbReference>
<dbReference type="GO" id="GO:0051287">
    <property type="term" value="F:NAD binding"/>
    <property type="evidence" value="ECO:0007669"/>
    <property type="project" value="InterPro"/>
</dbReference>
<feature type="binding site" evidence="13">
    <location>
        <position position="112"/>
    </location>
    <ligand>
        <name>NADPH</name>
        <dbReference type="ChEBI" id="CHEBI:57783"/>
    </ligand>
</feature>
<dbReference type="GO" id="GO:0006650">
    <property type="term" value="P:glycerophospholipid metabolic process"/>
    <property type="evidence" value="ECO:0007669"/>
    <property type="project" value="UniProtKB-UniRule"/>
</dbReference>
<evidence type="ECO:0000256" key="5">
    <source>
        <dbReference type="ARBA" id="ARBA00023027"/>
    </source>
</evidence>
<comment type="caution">
    <text evidence="20">The sequence shown here is derived from an EMBL/GenBank/DDBJ whole genome shotgun (WGS) entry which is preliminary data.</text>
</comment>
<dbReference type="GO" id="GO:0046168">
    <property type="term" value="P:glycerol-3-phosphate catabolic process"/>
    <property type="evidence" value="ECO:0007669"/>
    <property type="project" value="InterPro"/>
</dbReference>
<comment type="catalytic activity">
    <reaction evidence="13">
        <text>sn-glycerol 3-phosphate + NAD(+) = dihydroxyacetone phosphate + NADH + H(+)</text>
        <dbReference type="Rhea" id="RHEA:11092"/>
        <dbReference type="ChEBI" id="CHEBI:15378"/>
        <dbReference type="ChEBI" id="CHEBI:57540"/>
        <dbReference type="ChEBI" id="CHEBI:57597"/>
        <dbReference type="ChEBI" id="CHEBI:57642"/>
        <dbReference type="ChEBI" id="CHEBI:57945"/>
        <dbReference type="EC" id="1.1.1.94"/>
    </reaction>
</comment>
<evidence type="ECO:0000259" key="19">
    <source>
        <dbReference type="Pfam" id="PF07479"/>
    </source>
</evidence>
<dbReference type="Gene3D" id="1.10.1040.10">
    <property type="entry name" value="N-(1-d-carboxylethyl)-l-norvaline Dehydrogenase, domain 2"/>
    <property type="match status" value="1"/>
</dbReference>
<keyword evidence="13" id="KW-0547">Nucleotide-binding</keyword>
<dbReference type="NCBIfam" id="NF000941">
    <property type="entry name" value="PRK00094.1-3"/>
    <property type="match status" value="1"/>
</dbReference>
<feature type="binding site" evidence="13">
    <location>
        <position position="262"/>
    </location>
    <ligand>
        <name>sn-glycerol 3-phosphate</name>
        <dbReference type="ChEBI" id="CHEBI:57597"/>
    </ligand>
</feature>
<feature type="binding site" evidence="13">
    <location>
        <position position="263"/>
    </location>
    <ligand>
        <name>sn-glycerol 3-phosphate</name>
        <dbReference type="ChEBI" id="CHEBI:57597"/>
    </ligand>
</feature>
<sequence length="353" mass="37630">MVIDDFPTQRIAVIGGGSFGTALASVCANNGHDVSLIVRNSSQVTEINENHTNEHYLPGVLLHSGVRATTSEQCIAHSDVVLLVVPSHAMRETCKRIAPFLRSDVILAHATKGLELGTGARMSTIILDTCPTLSEQRLAVVTGPSHAEEVSRLLPTTLVVASASKVTAECIQDMLMNSVLRVYTNPDVVGAELGGALKNIIALGCGISDGLGYGDNARAAIMTRGLVEISRLGIQLGALYHTFSGLTGLGDLIVTCTSRHSRNWNAGYLLGQGFSLEEALERVGMVVEGVKTTKVALDIASKADVPMPIATAIGDILYAQKSPRIAVDELMSRTRTHEMELFLQETTTGWIFP</sequence>
<feature type="binding site" evidence="13">
    <location>
        <position position="39"/>
    </location>
    <ligand>
        <name>NADPH</name>
        <dbReference type="ChEBI" id="CHEBI:57783"/>
    </ligand>
</feature>
<dbReference type="EC" id="1.1.1.94" evidence="10 13"/>
<evidence type="ECO:0000256" key="10">
    <source>
        <dbReference type="ARBA" id="ARBA00066687"/>
    </source>
</evidence>
<dbReference type="Proteomes" id="UP001139263">
    <property type="component" value="Unassembled WGS sequence"/>
</dbReference>
<dbReference type="FunFam" id="3.40.50.720:FF:000019">
    <property type="entry name" value="Glycerol-3-phosphate dehydrogenase [NAD(P)+]"/>
    <property type="match status" value="1"/>
</dbReference>
<accession>A0A9X1VDW6</accession>
<keyword evidence="3 13" id="KW-0521">NADP</keyword>
<dbReference type="HAMAP" id="MF_00394">
    <property type="entry name" value="NAD_Glyc3P_dehydrog"/>
    <property type="match status" value="1"/>
</dbReference>
<feature type="domain" description="Glycerol-3-phosphate dehydrogenase NAD-dependent N-terminal" evidence="18">
    <location>
        <begin position="11"/>
        <end position="165"/>
    </location>
</feature>
<dbReference type="SUPFAM" id="SSF51735">
    <property type="entry name" value="NAD(P)-binding Rossmann-fold domains"/>
    <property type="match status" value="1"/>
</dbReference>
<evidence type="ECO:0000256" key="1">
    <source>
        <dbReference type="ARBA" id="ARBA00011009"/>
    </source>
</evidence>
<evidence type="ECO:0000256" key="2">
    <source>
        <dbReference type="ARBA" id="ARBA00022516"/>
    </source>
</evidence>
<comment type="subcellular location">
    <subcellularLocation>
        <location evidence="13">Cytoplasm</location>
    </subcellularLocation>
</comment>
<keyword evidence="8 13" id="KW-1208">Phospholipid metabolism</keyword>
<evidence type="ECO:0000259" key="18">
    <source>
        <dbReference type="Pfam" id="PF01210"/>
    </source>
</evidence>